<comment type="pathway">
    <text evidence="1">Protein modification; protein lipoylation via endogenous pathway; protein N(6)-(lipoyl)lysine from octanoyl-[acyl-carrier-protein]: step 1/2.</text>
</comment>
<evidence type="ECO:0000256" key="6">
    <source>
        <dbReference type="SAM" id="MobiDB-lite"/>
    </source>
</evidence>
<dbReference type="InterPro" id="IPR000544">
    <property type="entry name" value="Octanoyltransferase"/>
</dbReference>
<dbReference type="InterPro" id="IPR045864">
    <property type="entry name" value="aa-tRNA-synth_II/BPL/LPL"/>
</dbReference>
<dbReference type="Proteomes" id="UP000886523">
    <property type="component" value="Unassembled WGS sequence"/>
</dbReference>
<dbReference type="NCBIfam" id="TIGR00214">
    <property type="entry name" value="lipB"/>
    <property type="match status" value="1"/>
</dbReference>
<evidence type="ECO:0000313" key="9">
    <source>
        <dbReference type="Proteomes" id="UP000886523"/>
    </source>
</evidence>
<evidence type="ECO:0000313" key="8">
    <source>
        <dbReference type="EMBL" id="KAF9506984.1"/>
    </source>
</evidence>
<keyword evidence="5" id="KW-0012">Acyltransferase</keyword>
<evidence type="ECO:0000256" key="2">
    <source>
        <dbReference type="ARBA" id="ARBA00007907"/>
    </source>
</evidence>
<comment type="caution">
    <text evidence="8">The sequence shown here is derived from an EMBL/GenBank/DDBJ whole genome shotgun (WGS) entry which is preliminary data.</text>
</comment>
<organism evidence="8 9">
    <name type="scientific">Hydnum rufescens UP504</name>
    <dbReference type="NCBI Taxonomy" id="1448309"/>
    <lineage>
        <taxon>Eukaryota</taxon>
        <taxon>Fungi</taxon>
        <taxon>Dikarya</taxon>
        <taxon>Basidiomycota</taxon>
        <taxon>Agaricomycotina</taxon>
        <taxon>Agaricomycetes</taxon>
        <taxon>Cantharellales</taxon>
        <taxon>Hydnaceae</taxon>
        <taxon>Hydnum</taxon>
    </lineage>
</organism>
<dbReference type="Pfam" id="PF21948">
    <property type="entry name" value="LplA-B_cat"/>
    <property type="match status" value="1"/>
</dbReference>
<dbReference type="InterPro" id="IPR020605">
    <property type="entry name" value="Octanoyltransferase_CS"/>
</dbReference>
<dbReference type="EC" id="2.3.1.181" evidence="3"/>
<name>A0A9P6AKF4_9AGAM</name>
<comment type="similarity">
    <text evidence="2">Belongs to the LipB family.</text>
</comment>
<feature type="region of interest" description="Disordered" evidence="6">
    <location>
        <begin position="37"/>
        <end position="58"/>
    </location>
</feature>
<evidence type="ECO:0000256" key="4">
    <source>
        <dbReference type="ARBA" id="ARBA00022679"/>
    </source>
</evidence>
<keyword evidence="9" id="KW-1185">Reference proteome</keyword>
<dbReference type="AlphaFoldDB" id="A0A9P6AKF4"/>
<accession>A0A9P6AKF4</accession>
<dbReference type="EMBL" id="MU129093">
    <property type="protein sequence ID" value="KAF9506984.1"/>
    <property type="molecule type" value="Genomic_DNA"/>
</dbReference>
<feature type="domain" description="BPL/LPL catalytic" evidence="7">
    <location>
        <begin position="57"/>
        <end position="243"/>
    </location>
</feature>
<dbReference type="PANTHER" id="PTHR10993:SF7">
    <property type="entry name" value="LIPOYLTRANSFERASE 2, MITOCHONDRIAL-RELATED"/>
    <property type="match status" value="1"/>
</dbReference>
<evidence type="ECO:0000256" key="5">
    <source>
        <dbReference type="ARBA" id="ARBA00023315"/>
    </source>
</evidence>
<dbReference type="SUPFAM" id="SSF55681">
    <property type="entry name" value="Class II aaRS and biotin synthetases"/>
    <property type="match status" value="1"/>
</dbReference>
<dbReference type="PROSITE" id="PS51733">
    <property type="entry name" value="BPL_LPL_CATALYTIC"/>
    <property type="match status" value="1"/>
</dbReference>
<sequence>MAAAVRARLPILYHYLPTPVPYKPALELQERLHQLQLATRRRQSHSQNSSLNEEGNKTHPDILLLLQHRPVYTGGRRQQQWTDELELEQKRLQHLGADWVPTARGGETTFHGPGQIVAYPLFDLGRMSRSIRCYIDDLQSIMQQHVTITHRISTTPSSLTGVFVTPTSKIGSIGVQVRHRLTTHGLSLNITPEPLAWFDQVVACGLPGVRQTSIGAELGREVRIENEIAPLVERFGRGFQREMRPVLEDEEPEVYAMIRELEILGENAGPWLSGPLLSPPTS</sequence>
<keyword evidence="4" id="KW-0808">Transferase</keyword>
<dbReference type="Gene3D" id="3.30.930.10">
    <property type="entry name" value="Bira Bifunctional Protein, Domain 2"/>
    <property type="match status" value="1"/>
</dbReference>
<dbReference type="OrthoDB" id="19908at2759"/>
<evidence type="ECO:0000259" key="7">
    <source>
        <dbReference type="PROSITE" id="PS51733"/>
    </source>
</evidence>
<dbReference type="GO" id="GO:0009249">
    <property type="term" value="P:protein lipoylation"/>
    <property type="evidence" value="ECO:0007669"/>
    <property type="project" value="InterPro"/>
</dbReference>
<dbReference type="PROSITE" id="PS01313">
    <property type="entry name" value="LIPB"/>
    <property type="match status" value="1"/>
</dbReference>
<gene>
    <name evidence="8" type="ORF">BS47DRAFT_360729</name>
</gene>
<protein>
    <recommendedName>
        <fullName evidence="3">lipoyl(octanoyl) transferase</fullName>
        <ecNumber evidence="3">2.3.1.181</ecNumber>
    </recommendedName>
</protein>
<dbReference type="GO" id="GO:0033819">
    <property type="term" value="F:lipoyl(octanoyl) transferase activity"/>
    <property type="evidence" value="ECO:0007669"/>
    <property type="project" value="UniProtKB-EC"/>
</dbReference>
<dbReference type="PANTHER" id="PTHR10993">
    <property type="entry name" value="OCTANOYLTRANSFERASE"/>
    <property type="match status" value="1"/>
</dbReference>
<evidence type="ECO:0000256" key="1">
    <source>
        <dbReference type="ARBA" id="ARBA00004821"/>
    </source>
</evidence>
<reference evidence="8" key="1">
    <citation type="journal article" date="2020" name="Nat. Commun.">
        <title>Large-scale genome sequencing of mycorrhizal fungi provides insights into the early evolution of symbiotic traits.</title>
        <authorList>
            <person name="Miyauchi S."/>
            <person name="Kiss E."/>
            <person name="Kuo A."/>
            <person name="Drula E."/>
            <person name="Kohler A."/>
            <person name="Sanchez-Garcia M."/>
            <person name="Morin E."/>
            <person name="Andreopoulos B."/>
            <person name="Barry K.W."/>
            <person name="Bonito G."/>
            <person name="Buee M."/>
            <person name="Carver A."/>
            <person name="Chen C."/>
            <person name="Cichocki N."/>
            <person name="Clum A."/>
            <person name="Culley D."/>
            <person name="Crous P.W."/>
            <person name="Fauchery L."/>
            <person name="Girlanda M."/>
            <person name="Hayes R.D."/>
            <person name="Keri Z."/>
            <person name="LaButti K."/>
            <person name="Lipzen A."/>
            <person name="Lombard V."/>
            <person name="Magnuson J."/>
            <person name="Maillard F."/>
            <person name="Murat C."/>
            <person name="Nolan M."/>
            <person name="Ohm R.A."/>
            <person name="Pangilinan J."/>
            <person name="Pereira M.F."/>
            <person name="Perotto S."/>
            <person name="Peter M."/>
            <person name="Pfister S."/>
            <person name="Riley R."/>
            <person name="Sitrit Y."/>
            <person name="Stielow J.B."/>
            <person name="Szollosi G."/>
            <person name="Zifcakova L."/>
            <person name="Stursova M."/>
            <person name="Spatafora J.W."/>
            <person name="Tedersoo L."/>
            <person name="Vaario L.M."/>
            <person name="Yamada A."/>
            <person name="Yan M."/>
            <person name="Wang P."/>
            <person name="Xu J."/>
            <person name="Bruns T."/>
            <person name="Baldrian P."/>
            <person name="Vilgalys R."/>
            <person name="Dunand C."/>
            <person name="Henrissat B."/>
            <person name="Grigoriev I.V."/>
            <person name="Hibbett D."/>
            <person name="Nagy L.G."/>
            <person name="Martin F.M."/>
        </authorList>
    </citation>
    <scope>NUCLEOTIDE SEQUENCE</scope>
    <source>
        <strain evidence="8">UP504</strain>
    </source>
</reference>
<evidence type="ECO:0000256" key="3">
    <source>
        <dbReference type="ARBA" id="ARBA00012334"/>
    </source>
</evidence>
<dbReference type="InterPro" id="IPR004143">
    <property type="entry name" value="BPL_LPL_catalytic"/>
</dbReference>
<proteinExistence type="inferred from homology"/>